<dbReference type="PANTHER" id="PTHR22754:SF32">
    <property type="entry name" value="DISCO-INTERACTING PROTEIN 2"/>
    <property type="match status" value="1"/>
</dbReference>
<dbReference type="RefSeq" id="WP_245736728.1">
    <property type="nucleotide sequence ID" value="NZ_FNPH01000007.1"/>
</dbReference>
<keyword evidence="5" id="KW-1185">Reference proteome</keyword>
<dbReference type="Proteomes" id="UP000242415">
    <property type="component" value="Unassembled WGS sequence"/>
</dbReference>
<dbReference type="GO" id="GO:0016874">
    <property type="term" value="F:ligase activity"/>
    <property type="evidence" value="ECO:0007669"/>
    <property type="project" value="UniProtKB-KW"/>
</dbReference>
<name>A0A1H3R3H3_9ACTN</name>
<dbReference type="SUPFAM" id="SSF56801">
    <property type="entry name" value="Acetyl-CoA synthetase-like"/>
    <property type="match status" value="1"/>
</dbReference>
<dbReference type="PANTHER" id="PTHR22754">
    <property type="entry name" value="DISCO-INTERACTING PROTEIN 2 DIP2 -RELATED"/>
    <property type="match status" value="1"/>
</dbReference>
<dbReference type="GO" id="GO:0006633">
    <property type="term" value="P:fatty acid biosynthetic process"/>
    <property type="evidence" value="ECO:0007669"/>
    <property type="project" value="TreeGrafter"/>
</dbReference>
<comment type="similarity">
    <text evidence="1">Belongs to the ATP-dependent AMP-binding enzyme family.</text>
</comment>
<proteinExistence type="inferred from homology"/>
<dbReference type="InterPro" id="IPR045851">
    <property type="entry name" value="AMP-bd_C_sf"/>
</dbReference>
<dbReference type="GO" id="GO:0005886">
    <property type="term" value="C:plasma membrane"/>
    <property type="evidence" value="ECO:0007669"/>
    <property type="project" value="TreeGrafter"/>
</dbReference>
<dbReference type="Gene3D" id="3.40.50.12780">
    <property type="entry name" value="N-terminal domain of ligase-like"/>
    <property type="match status" value="1"/>
</dbReference>
<dbReference type="STRING" id="405436.SAMN05444365_10718"/>
<accession>A0A1H3R3H3</accession>
<feature type="region of interest" description="Disordered" evidence="2">
    <location>
        <begin position="524"/>
        <end position="546"/>
    </location>
</feature>
<keyword evidence="4" id="KW-0436">Ligase</keyword>
<dbReference type="InterPro" id="IPR042099">
    <property type="entry name" value="ANL_N_sf"/>
</dbReference>
<evidence type="ECO:0000259" key="3">
    <source>
        <dbReference type="Pfam" id="PF00501"/>
    </source>
</evidence>
<evidence type="ECO:0000256" key="2">
    <source>
        <dbReference type="SAM" id="MobiDB-lite"/>
    </source>
</evidence>
<dbReference type="Pfam" id="PF00501">
    <property type="entry name" value="AMP-binding"/>
    <property type="match status" value="1"/>
</dbReference>
<evidence type="ECO:0000313" key="4">
    <source>
        <dbReference type="EMBL" id="SDZ19851.1"/>
    </source>
</evidence>
<evidence type="ECO:0000256" key="1">
    <source>
        <dbReference type="ARBA" id="ARBA00006432"/>
    </source>
</evidence>
<dbReference type="Gene3D" id="3.30.300.30">
    <property type="match status" value="1"/>
</dbReference>
<dbReference type="GO" id="GO:0070566">
    <property type="term" value="F:adenylyltransferase activity"/>
    <property type="evidence" value="ECO:0007669"/>
    <property type="project" value="TreeGrafter"/>
</dbReference>
<dbReference type="EMBL" id="FNPH01000007">
    <property type="protein sequence ID" value="SDZ19851.1"/>
    <property type="molecule type" value="Genomic_DNA"/>
</dbReference>
<gene>
    <name evidence="4" type="ORF">SAMN05444365_10718</name>
</gene>
<organism evidence="4 5">
    <name type="scientific">Micromonospora pattaloongensis</name>
    <dbReference type="NCBI Taxonomy" id="405436"/>
    <lineage>
        <taxon>Bacteria</taxon>
        <taxon>Bacillati</taxon>
        <taxon>Actinomycetota</taxon>
        <taxon>Actinomycetes</taxon>
        <taxon>Micromonosporales</taxon>
        <taxon>Micromonosporaceae</taxon>
        <taxon>Micromonospora</taxon>
    </lineage>
</organism>
<protein>
    <submittedName>
        <fullName evidence="4">Acyl-CoA synthetase (AMP-forming)/AMP-acid ligase II</fullName>
    </submittedName>
</protein>
<dbReference type="InterPro" id="IPR000873">
    <property type="entry name" value="AMP-dep_synth/lig_dom"/>
</dbReference>
<feature type="domain" description="AMP-dependent synthetase/ligase" evidence="3">
    <location>
        <begin position="31"/>
        <end position="404"/>
    </location>
</feature>
<sequence>MLPETEHRDETVTGLLERIAATGTGELLVAETGERVPLADLLRISRTAAAQLRADGVRRGDPVGLVAENGLVFLRALLGILHAGAVAVPLAIPSAMGGVHGYVDHLRRVLTDSAMRHLVVSSACLRVLRARTAELPAVRLIDGDALPTTGSELAEPVSTDSLAVIQYTSGSTLRPRGVMLSHRNVVAGLDAIVDGCALTRTDVAGLWIPLFHDMGLFSTLAALVQGMRVVLWRPSTFVRRPAAWLEQFVDHGCTVTTAPNFFYDQLMDDADRIPKDLDLSTWRLGLNGAEPVQATTVDRFRGAFADRGLRPDIMVPVYGMAEATLAVTFARRGTRPSVLWLDRTRTHESGLVVPAEPGAPGARPLVAVGQAVRGVRIRIAGADGAEDRLGEIEIAGTPVTAGYFREPAGDLFTYDGWLRTGDEGFVHGGELYVAGRTKNIVVIRGHNYYAEDAEAIVRDLPGVYRRRCAAVGQDDERGERLVMVVETGIESSDERRSLTNRIRSEISAGLGLLDVAVQLIPPQSLPRTSSGKVQRAKVRASVPSVP</sequence>
<reference evidence="5" key="1">
    <citation type="submission" date="2016-10" db="EMBL/GenBank/DDBJ databases">
        <authorList>
            <person name="Varghese N."/>
            <person name="Submissions S."/>
        </authorList>
    </citation>
    <scope>NUCLEOTIDE SEQUENCE [LARGE SCALE GENOMIC DNA]</scope>
    <source>
        <strain evidence="5">DSM 45245</strain>
    </source>
</reference>
<evidence type="ECO:0000313" key="5">
    <source>
        <dbReference type="Proteomes" id="UP000242415"/>
    </source>
</evidence>
<dbReference type="AlphaFoldDB" id="A0A1H3R3H3"/>